<feature type="domain" description="C2H2-type" evidence="11">
    <location>
        <begin position="246"/>
        <end position="273"/>
    </location>
</feature>
<feature type="region of interest" description="Disordered" evidence="10">
    <location>
        <begin position="154"/>
        <end position="183"/>
    </location>
</feature>
<evidence type="ECO:0000256" key="7">
    <source>
        <dbReference type="ARBA" id="ARBA00023242"/>
    </source>
</evidence>
<dbReference type="InterPro" id="IPR012934">
    <property type="entry name" value="Znf_AD"/>
</dbReference>
<dbReference type="Gene3D" id="3.30.160.60">
    <property type="entry name" value="Classic Zinc Finger"/>
    <property type="match status" value="5"/>
</dbReference>
<dbReference type="Pfam" id="PF00096">
    <property type="entry name" value="zf-C2H2"/>
    <property type="match status" value="3"/>
</dbReference>
<dbReference type="SMART" id="SM00355">
    <property type="entry name" value="ZnF_C2H2"/>
    <property type="match status" value="7"/>
</dbReference>
<keyword evidence="7" id="KW-0539">Nucleus</keyword>
<feature type="binding site" evidence="9">
    <location>
        <position position="59"/>
    </location>
    <ligand>
        <name>Zn(2+)</name>
        <dbReference type="ChEBI" id="CHEBI:29105"/>
    </ligand>
</feature>
<evidence type="ECO:0000256" key="1">
    <source>
        <dbReference type="ARBA" id="ARBA00004123"/>
    </source>
</evidence>
<dbReference type="GO" id="GO:0003700">
    <property type="term" value="F:DNA-binding transcription factor activity"/>
    <property type="evidence" value="ECO:0007669"/>
    <property type="project" value="TreeGrafter"/>
</dbReference>
<feature type="compositionally biased region" description="Basic and acidic residues" evidence="10">
    <location>
        <begin position="154"/>
        <end position="174"/>
    </location>
</feature>
<dbReference type="InterPro" id="IPR050589">
    <property type="entry name" value="Ikaros_C2H2-ZF"/>
</dbReference>
<evidence type="ECO:0000256" key="4">
    <source>
        <dbReference type="ARBA" id="ARBA00022771"/>
    </source>
</evidence>
<evidence type="ECO:0000259" key="12">
    <source>
        <dbReference type="PROSITE" id="PS51915"/>
    </source>
</evidence>
<feature type="binding site" evidence="9">
    <location>
        <position position="12"/>
    </location>
    <ligand>
        <name>Zn(2+)</name>
        <dbReference type="ChEBI" id="CHEBI:29105"/>
    </ligand>
</feature>
<dbReference type="AlphaFoldDB" id="A0AAG5DH14"/>
<evidence type="ECO:0000256" key="3">
    <source>
        <dbReference type="ARBA" id="ARBA00022737"/>
    </source>
</evidence>
<feature type="domain" description="ZAD" evidence="12">
    <location>
        <begin position="10"/>
        <end position="83"/>
    </location>
</feature>
<organism evidence="13 14">
    <name type="scientific">Anopheles atroparvus</name>
    <name type="common">European mosquito</name>
    <dbReference type="NCBI Taxonomy" id="41427"/>
    <lineage>
        <taxon>Eukaryota</taxon>
        <taxon>Metazoa</taxon>
        <taxon>Ecdysozoa</taxon>
        <taxon>Arthropoda</taxon>
        <taxon>Hexapoda</taxon>
        <taxon>Insecta</taxon>
        <taxon>Pterygota</taxon>
        <taxon>Neoptera</taxon>
        <taxon>Endopterygota</taxon>
        <taxon>Diptera</taxon>
        <taxon>Nematocera</taxon>
        <taxon>Culicoidea</taxon>
        <taxon>Culicidae</taxon>
        <taxon>Anophelinae</taxon>
        <taxon>Anopheles</taxon>
    </lineage>
</organism>
<dbReference type="Pfam" id="PF07776">
    <property type="entry name" value="zf-AD"/>
    <property type="match status" value="1"/>
</dbReference>
<evidence type="ECO:0000313" key="14">
    <source>
        <dbReference type="Proteomes" id="UP000075880"/>
    </source>
</evidence>
<comment type="subcellular location">
    <subcellularLocation>
        <location evidence="1">Nucleus</location>
    </subcellularLocation>
</comment>
<feature type="binding site" evidence="9">
    <location>
        <position position="15"/>
    </location>
    <ligand>
        <name>Zn(2+)</name>
        <dbReference type="ChEBI" id="CHEBI:29105"/>
    </ligand>
</feature>
<sequence length="390" mass="45316">MASRMREMFQFCRFCLNRDDLNYLTQAEDPSFTTQDIERYTGIRISDEEKSFSAICGQCCSVLEKSVAFRKACLRNDILFNQLLSTQNESSQKTIEISKDSNHFDDTASVEIEKEETRRLLTTLDLNEGLLNTEEEKDETRMLLISSEVDEDILNTKEQRTAESTDEREEKPNPTEDEVQMKPKKRFKRKIQLCSICGKLVNNLNGHNQNHIKEKKYSCPHCQLKMSNPTNMKRHIESVHEKKIIVCCDQCGKGFTHKNTYSSHMMLHHGIGKTYECTVCSKTFNTHQKYSAHKIKWHTMQEEVSCTICQMMFRSKKQLAIHQRVHSADQPYACAHCSKRFKSPYARKIHQLTHSGIRFPCTLCGKSYSYKSLLNMHLRKDHPDTLTDAS</sequence>
<dbReference type="GO" id="GO:0000978">
    <property type="term" value="F:RNA polymerase II cis-regulatory region sequence-specific DNA binding"/>
    <property type="evidence" value="ECO:0007669"/>
    <property type="project" value="TreeGrafter"/>
</dbReference>
<evidence type="ECO:0000256" key="2">
    <source>
        <dbReference type="ARBA" id="ARBA00022723"/>
    </source>
</evidence>
<keyword evidence="3" id="KW-0677">Repeat</keyword>
<evidence type="ECO:0000256" key="5">
    <source>
        <dbReference type="ARBA" id="ARBA00022833"/>
    </source>
</evidence>
<keyword evidence="5 9" id="KW-0862">Zinc</keyword>
<dbReference type="PROSITE" id="PS51915">
    <property type="entry name" value="ZAD"/>
    <property type="match status" value="1"/>
</dbReference>
<dbReference type="SUPFAM" id="SSF57716">
    <property type="entry name" value="Glucocorticoid receptor-like (DNA-binding domain)"/>
    <property type="match status" value="1"/>
</dbReference>
<evidence type="ECO:0000256" key="9">
    <source>
        <dbReference type="PROSITE-ProRule" id="PRU01263"/>
    </source>
</evidence>
<dbReference type="GO" id="GO:0005634">
    <property type="term" value="C:nucleus"/>
    <property type="evidence" value="ECO:0007669"/>
    <property type="project" value="UniProtKB-SubCell"/>
</dbReference>
<protein>
    <recommendedName>
        <fullName evidence="15">Protein krueppel</fullName>
    </recommendedName>
</protein>
<keyword evidence="2 9" id="KW-0479">Metal-binding</keyword>
<evidence type="ECO:0000256" key="6">
    <source>
        <dbReference type="ARBA" id="ARBA00023125"/>
    </source>
</evidence>
<feature type="domain" description="C2H2-type" evidence="11">
    <location>
        <begin position="359"/>
        <end position="382"/>
    </location>
</feature>
<evidence type="ECO:0000256" key="8">
    <source>
        <dbReference type="PROSITE-ProRule" id="PRU00042"/>
    </source>
</evidence>
<dbReference type="GO" id="GO:0006357">
    <property type="term" value="P:regulation of transcription by RNA polymerase II"/>
    <property type="evidence" value="ECO:0007669"/>
    <property type="project" value="TreeGrafter"/>
</dbReference>
<dbReference type="InterPro" id="IPR013087">
    <property type="entry name" value="Znf_C2H2_type"/>
</dbReference>
<keyword evidence="6" id="KW-0238">DNA-binding</keyword>
<proteinExistence type="predicted"/>
<dbReference type="Gene3D" id="3.40.1800.20">
    <property type="match status" value="1"/>
</dbReference>
<dbReference type="GO" id="GO:0008270">
    <property type="term" value="F:zinc ion binding"/>
    <property type="evidence" value="ECO:0007669"/>
    <property type="project" value="UniProtKB-UniRule"/>
</dbReference>
<dbReference type="PROSITE" id="PS50157">
    <property type="entry name" value="ZINC_FINGER_C2H2_2"/>
    <property type="match status" value="5"/>
</dbReference>
<evidence type="ECO:0000259" key="11">
    <source>
        <dbReference type="PROSITE" id="PS50157"/>
    </source>
</evidence>
<name>A0AAG5DH14_ANOAO</name>
<feature type="binding site" evidence="9">
    <location>
        <position position="56"/>
    </location>
    <ligand>
        <name>Zn(2+)</name>
        <dbReference type="ChEBI" id="CHEBI:29105"/>
    </ligand>
</feature>
<dbReference type="Proteomes" id="UP000075880">
    <property type="component" value="Unassembled WGS sequence"/>
</dbReference>
<evidence type="ECO:0000256" key="10">
    <source>
        <dbReference type="SAM" id="MobiDB-lite"/>
    </source>
</evidence>
<dbReference type="PROSITE" id="PS00028">
    <property type="entry name" value="ZINC_FINGER_C2H2_1"/>
    <property type="match status" value="6"/>
</dbReference>
<feature type="domain" description="C2H2-type" evidence="11">
    <location>
        <begin position="304"/>
        <end position="331"/>
    </location>
</feature>
<dbReference type="FunFam" id="3.30.160.60:FF:002753">
    <property type="entry name" value="AGAP011403-PA"/>
    <property type="match status" value="1"/>
</dbReference>
<accession>A0AAG5DH14</accession>
<evidence type="ECO:0008006" key="15">
    <source>
        <dbReference type="Google" id="ProtNLM"/>
    </source>
</evidence>
<dbReference type="PANTHER" id="PTHR24404:SF114">
    <property type="entry name" value="KLUMPFUSS, ISOFORM B-RELATED"/>
    <property type="match status" value="1"/>
</dbReference>
<dbReference type="EnsemblMetazoa" id="ENSAATROPT011531">
    <property type="protein sequence ID" value="ENSAATROPP010431"/>
    <property type="gene ID" value="ENSAATROPG009392"/>
</dbReference>
<feature type="domain" description="C2H2-type" evidence="11">
    <location>
        <begin position="275"/>
        <end position="303"/>
    </location>
</feature>
<keyword evidence="4 8" id="KW-0863">Zinc-finger</keyword>
<dbReference type="InterPro" id="IPR036236">
    <property type="entry name" value="Znf_C2H2_sf"/>
</dbReference>
<evidence type="ECO:0000313" key="13">
    <source>
        <dbReference type="EnsemblMetazoa" id="ENSAATROPP010431"/>
    </source>
</evidence>
<reference evidence="13" key="1">
    <citation type="submission" date="2024-04" db="UniProtKB">
        <authorList>
            <consortium name="EnsemblMetazoa"/>
        </authorList>
    </citation>
    <scope>IDENTIFICATION</scope>
    <source>
        <strain evidence="13">EBRO</strain>
    </source>
</reference>
<keyword evidence="14" id="KW-1185">Reference proteome</keyword>
<dbReference type="SUPFAM" id="SSF57667">
    <property type="entry name" value="beta-beta-alpha zinc fingers"/>
    <property type="match status" value="4"/>
</dbReference>
<dbReference type="PANTHER" id="PTHR24404">
    <property type="entry name" value="ZINC FINGER PROTEIN"/>
    <property type="match status" value="1"/>
</dbReference>
<feature type="domain" description="C2H2-type" evidence="11">
    <location>
        <begin position="332"/>
        <end position="359"/>
    </location>
</feature>
<dbReference type="SMART" id="SM00868">
    <property type="entry name" value="zf-AD"/>
    <property type="match status" value="1"/>
</dbReference>